<comment type="subcellular location">
    <subcellularLocation>
        <location evidence="1 10">Endoplasmic reticulum membrane</location>
        <topology evidence="1 10">Multi-pass membrane protein</topology>
    </subcellularLocation>
</comment>
<feature type="transmembrane region" description="Helical" evidence="10">
    <location>
        <begin position="184"/>
        <end position="212"/>
    </location>
</feature>
<dbReference type="GO" id="GO:0052926">
    <property type="term" value="F:dol-P-Man:Man(6)GlcNAc(2)-PP-Dol alpha-1,2-mannosyltransferase activity"/>
    <property type="evidence" value="ECO:0007669"/>
    <property type="project" value="EnsemblFungi"/>
</dbReference>
<feature type="transmembrane region" description="Helical" evidence="10">
    <location>
        <begin position="141"/>
        <end position="163"/>
    </location>
</feature>
<feature type="transmembrane region" description="Helical" evidence="10">
    <location>
        <begin position="247"/>
        <end position="265"/>
    </location>
</feature>
<comment type="similarity">
    <text evidence="3 10">Belongs to the glycosyltransferase 22 family.</text>
</comment>
<organism evidence="11 12">
    <name type="scientific">Hyphopichia burtonii NRRL Y-1933</name>
    <dbReference type="NCBI Taxonomy" id="984485"/>
    <lineage>
        <taxon>Eukaryota</taxon>
        <taxon>Fungi</taxon>
        <taxon>Dikarya</taxon>
        <taxon>Ascomycota</taxon>
        <taxon>Saccharomycotina</taxon>
        <taxon>Pichiomycetes</taxon>
        <taxon>Debaryomycetaceae</taxon>
        <taxon>Hyphopichia</taxon>
    </lineage>
</organism>
<dbReference type="GO" id="GO:0005789">
    <property type="term" value="C:endoplasmic reticulum membrane"/>
    <property type="evidence" value="ECO:0007669"/>
    <property type="project" value="UniProtKB-SubCell"/>
</dbReference>
<evidence type="ECO:0000313" key="12">
    <source>
        <dbReference type="Proteomes" id="UP000095085"/>
    </source>
</evidence>
<keyword evidence="12" id="KW-1185">Reference proteome</keyword>
<dbReference type="Proteomes" id="UP000095085">
    <property type="component" value="Unassembled WGS sequence"/>
</dbReference>
<dbReference type="EC" id="2.4.1.-" evidence="10"/>
<dbReference type="UniPathway" id="UPA00378"/>
<evidence type="ECO:0000256" key="10">
    <source>
        <dbReference type="RuleBase" id="RU363075"/>
    </source>
</evidence>
<keyword evidence="9 10" id="KW-0472">Membrane</keyword>
<name>A0A1E4REJ0_9ASCO</name>
<dbReference type="STRING" id="984485.A0A1E4REJ0"/>
<keyword evidence="6 10" id="KW-0812">Transmembrane</keyword>
<feature type="transmembrane region" description="Helical" evidence="10">
    <location>
        <begin position="375"/>
        <end position="397"/>
    </location>
</feature>
<protein>
    <recommendedName>
        <fullName evidence="10">Mannosyltransferase</fullName>
        <ecNumber evidence="10">2.4.1.-</ecNumber>
    </recommendedName>
</protein>
<sequence>MLAKSDLTSKSRWFLIILNVLIRAYISFYMIIPDCDETFNYWDPLNLLIRKFGKQTWEYSPEYAIRSYAFLTPYYLIDYPFHYLNQFYKFPSYFEFYWIRLIGLNGLTSLSEILLTNSLSENFGAKIGNWYLFLSSINTGMSHAGVALLPSSFAMQMIIFAINKSLNAINSNDSDFKVKNSVKTFFWFGLGGLFGWPFILVLSVPFAFYTLFSSSLNQLWQIGLKSAIKVFGLILVISGIDNLYYKFNHFFFVPLNIVLYNVFGGEGEGPEIFGVEPFSYYVANLLLNFNLIMILGFVGILVNFFIYEYKYKSKILVGIISPLVIWSTIFGIQPHKEERFLYPIYPLIIINASLLINKLFILLNTIRNKLRLPKSITFSIQLLFAISIGLISISRIFNLIENYRAPLTVPTVLAQESNTDLQNVCVGREWYHFPNSFFLPDNYRLRFVKSGFDGLLPGDFLEAAAILDSTSNIPSDMNNKNEFSESKLIDFEQCDYYFDNSQPINENVGEPQMFIDGQVRPDWQLLKCDKLINPDGNHQGIGRLLYIPTILRNHIPNEVVYMDLCVFKKEKR</sequence>
<dbReference type="AlphaFoldDB" id="A0A1E4REJ0"/>
<feature type="transmembrane region" description="Helical" evidence="10">
    <location>
        <begin position="315"/>
        <end position="332"/>
    </location>
</feature>
<evidence type="ECO:0000256" key="3">
    <source>
        <dbReference type="ARBA" id="ARBA00007063"/>
    </source>
</evidence>
<dbReference type="OrthoDB" id="497541at2759"/>
<evidence type="ECO:0000256" key="5">
    <source>
        <dbReference type="ARBA" id="ARBA00022679"/>
    </source>
</evidence>
<feature type="transmembrane region" description="Helical" evidence="10">
    <location>
        <begin position="285"/>
        <end position="306"/>
    </location>
</feature>
<dbReference type="InterPro" id="IPR005599">
    <property type="entry name" value="GPI_mannosylTrfase"/>
</dbReference>
<dbReference type="RefSeq" id="XP_020074728.1">
    <property type="nucleotide sequence ID" value="XM_020222803.1"/>
</dbReference>
<keyword evidence="5" id="KW-0808">Transferase</keyword>
<evidence type="ECO:0000256" key="9">
    <source>
        <dbReference type="ARBA" id="ARBA00023136"/>
    </source>
</evidence>
<feature type="transmembrane region" description="Helical" evidence="10">
    <location>
        <begin position="344"/>
        <end position="363"/>
    </location>
</feature>
<comment type="pathway">
    <text evidence="2">Protein modification; protein glycosylation.</text>
</comment>
<dbReference type="GO" id="GO:0006488">
    <property type="term" value="P:dolichol-linked oligosaccharide biosynthetic process"/>
    <property type="evidence" value="ECO:0007669"/>
    <property type="project" value="EnsemblFungi"/>
</dbReference>
<dbReference type="GO" id="GO:0052918">
    <property type="term" value="F:dol-P-Man:Man(8)GlcNAc(2)-PP-Dol alpha-1,2-mannosyltransferase activity"/>
    <property type="evidence" value="ECO:0007669"/>
    <property type="project" value="EnsemblFungi"/>
</dbReference>
<dbReference type="EMBL" id="KV454544">
    <property type="protein sequence ID" value="ODV65661.1"/>
    <property type="molecule type" value="Genomic_DNA"/>
</dbReference>
<reference evidence="12" key="1">
    <citation type="submission" date="2016-05" db="EMBL/GenBank/DDBJ databases">
        <title>Comparative genomics of biotechnologically important yeasts.</title>
        <authorList>
            <consortium name="DOE Joint Genome Institute"/>
            <person name="Riley R."/>
            <person name="Haridas S."/>
            <person name="Wolfe K.H."/>
            <person name="Lopes M.R."/>
            <person name="Hittinger C.T."/>
            <person name="Goker M."/>
            <person name="Salamov A."/>
            <person name="Wisecaver J."/>
            <person name="Long T.M."/>
            <person name="Aerts A.L."/>
            <person name="Barry K."/>
            <person name="Choi C."/>
            <person name="Clum A."/>
            <person name="Coughlan A.Y."/>
            <person name="Deshpande S."/>
            <person name="Douglass A.P."/>
            <person name="Hanson S.J."/>
            <person name="Klenk H.-P."/>
            <person name="Labutti K."/>
            <person name="Lapidus A."/>
            <person name="Lindquist E."/>
            <person name="Lipzen A."/>
            <person name="Meier-Kolthoff J.P."/>
            <person name="Ohm R.A."/>
            <person name="Otillar R.P."/>
            <person name="Pangilinan J."/>
            <person name="Peng Y."/>
            <person name="Rokas A."/>
            <person name="Rosa C.A."/>
            <person name="Scheuner C."/>
            <person name="Sibirny A.A."/>
            <person name="Slot J.C."/>
            <person name="Stielow J.B."/>
            <person name="Sun H."/>
            <person name="Kurtzman C.P."/>
            <person name="Blackwell M."/>
            <person name="Grigoriev I.V."/>
            <person name="Jeffries T.W."/>
        </authorList>
    </citation>
    <scope>NUCLEOTIDE SEQUENCE [LARGE SCALE GENOMIC DNA]</scope>
    <source>
        <strain evidence="12">NRRL Y-1933</strain>
    </source>
</reference>
<keyword evidence="8 10" id="KW-1133">Transmembrane helix</keyword>
<evidence type="ECO:0000256" key="6">
    <source>
        <dbReference type="ARBA" id="ARBA00022692"/>
    </source>
</evidence>
<gene>
    <name evidence="11" type="ORF">HYPBUDRAFT_168384</name>
</gene>
<dbReference type="PANTHER" id="PTHR22760:SF2">
    <property type="entry name" value="ALPHA-1,2-MANNOSYLTRANSFERASE ALG9"/>
    <property type="match status" value="1"/>
</dbReference>
<evidence type="ECO:0000313" key="11">
    <source>
        <dbReference type="EMBL" id="ODV65661.1"/>
    </source>
</evidence>
<evidence type="ECO:0000256" key="7">
    <source>
        <dbReference type="ARBA" id="ARBA00022824"/>
    </source>
</evidence>
<dbReference type="PANTHER" id="PTHR22760">
    <property type="entry name" value="GLYCOSYLTRANSFERASE"/>
    <property type="match status" value="1"/>
</dbReference>
<keyword evidence="4 10" id="KW-0328">Glycosyltransferase</keyword>
<evidence type="ECO:0000256" key="2">
    <source>
        <dbReference type="ARBA" id="ARBA00004922"/>
    </source>
</evidence>
<dbReference type="GeneID" id="30997352"/>
<evidence type="ECO:0000256" key="8">
    <source>
        <dbReference type="ARBA" id="ARBA00022989"/>
    </source>
</evidence>
<accession>A0A1E4REJ0</accession>
<proteinExistence type="inferred from homology"/>
<dbReference type="Pfam" id="PF03901">
    <property type="entry name" value="Glyco_transf_22"/>
    <property type="match status" value="1"/>
</dbReference>
<evidence type="ECO:0000256" key="4">
    <source>
        <dbReference type="ARBA" id="ARBA00022676"/>
    </source>
</evidence>
<evidence type="ECO:0000256" key="1">
    <source>
        <dbReference type="ARBA" id="ARBA00004477"/>
    </source>
</evidence>
<feature type="transmembrane region" description="Helical" evidence="10">
    <location>
        <begin position="12"/>
        <end position="32"/>
    </location>
</feature>
<feature type="transmembrane region" description="Helical" evidence="10">
    <location>
        <begin position="218"/>
        <end position="240"/>
    </location>
</feature>
<keyword evidence="7 10" id="KW-0256">Endoplasmic reticulum</keyword>